<dbReference type="SUPFAM" id="SSF48425">
    <property type="entry name" value="Sec7 domain"/>
    <property type="match status" value="1"/>
</dbReference>
<dbReference type="PROSITE" id="PS50190">
    <property type="entry name" value="SEC7"/>
    <property type="match status" value="1"/>
</dbReference>
<feature type="domain" description="SEC7" evidence="2">
    <location>
        <begin position="68"/>
        <end position="283"/>
    </location>
</feature>
<keyword evidence="1" id="KW-0812">Transmembrane</keyword>
<gene>
    <name evidence="3" type="ORF">CTAYLR_007045</name>
</gene>
<dbReference type="Gene3D" id="1.10.1000.11">
    <property type="entry name" value="Arf Nucleotide-binding Site Opener,domain 2"/>
    <property type="match status" value="1"/>
</dbReference>
<proteinExistence type="predicted"/>
<keyword evidence="1" id="KW-1133">Transmembrane helix</keyword>
<sequence>MARVVIDNGWLEKAELGHVEVALRQRFEEGWRGVVLRLWGASLRRGSLGTWRGVARYCESVALGTVARRGVEEALRDLTALGVLEGSEVDELPPAQARAEVLFALAIRGERTGSFLLRRRVALFVTSAAGGLVSKRRRPRSWRRLSSLAGTVENEHAATLDAIAKMIAPRLSDASVEGALRRVLRIFPFLPAESSQGADRAIESFAKVYVAVRDKSAGVLDAFDAIYVLFYSLILLNTDLHNKRVTAKITEDGFARSLARTAIATHPDVDTLARALYASIKTRPLLTDDASLDEPPEDWLATLADRLDHRDIPPNAIPTKPPRTPPFLRLRWLAPIVVGVAAYLALLLISPSWAPSSSPSSS</sequence>
<evidence type="ECO:0000259" key="2">
    <source>
        <dbReference type="PROSITE" id="PS50190"/>
    </source>
</evidence>
<dbReference type="InterPro" id="IPR000904">
    <property type="entry name" value="Sec7_dom"/>
</dbReference>
<dbReference type="GO" id="GO:0032012">
    <property type="term" value="P:regulation of ARF protein signal transduction"/>
    <property type="evidence" value="ECO:0007669"/>
    <property type="project" value="InterPro"/>
</dbReference>
<name>A0AAD7U7S3_9STRA</name>
<dbReference type="EMBL" id="JAQMWT010000570">
    <property type="protein sequence ID" value="KAJ8599395.1"/>
    <property type="molecule type" value="Genomic_DNA"/>
</dbReference>
<dbReference type="GO" id="GO:0005085">
    <property type="term" value="F:guanyl-nucleotide exchange factor activity"/>
    <property type="evidence" value="ECO:0007669"/>
    <property type="project" value="InterPro"/>
</dbReference>
<dbReference type="Proteomes" id="UP001230188">
    <property type="component" value="Unassembled WGS sequence"/>
</dbReference>
<accession>A0AAD7U7S3</accession>
<dbReference type="Pfam" id="PF01369">
    <property type="entry name" value="Sec7"/>
    <property type="match status" value="1"/>
</dbReference>
<evidence type="ECO:0000313" key="4">
    <source>
        <dbReference type="Proteomes" id="UP001230188"/>
    </source>
</evidence>
<dbReference type="SMART" id="SM00222">
    <property type="entry name" value="Sec7"/>
    <property type="match status" value="1"/>
</dbReference>
<protein>
    <recommendedName>
        <fullName evidence="2">SEC7 domain-containing protein</fullName>
    </recommendedName>
</protein>
<evidence type="ECO:0000256" key="1">
    <source>
        <dbReference type="SAM" id="Phobius"/>
    </source>
</evidence>
<evidence type="ECO:0000313" key="3">
    <source>
        <dbReference type="EMBL" id="KAJ8599395.1"/>
    </source>
</evidence>
<feature type="transmembrane region" description="Helical" evidence="1">
    <location>
        <begin position="332"/>
        <end position="354"/>
    </location>
</feature>
<dbReference type="InterPro" id="IPR035999">
    <property type="entry name" value="Sec7_dom_sf"/>
</dbReference>
<keyword evidence="1" id="KW-0472">Membrane</keyword>
<dbReference type="AlphaFoldDB" id="A0AAD7U7S3"/>
<keyword evidence="4" id="KW-1185">Reference proteome</keyword>
<reference evidence="3" key="1">
    <citation type="submission" date="2023-01" db="EMBL/GenBank/DDBJ databases">
        <title>Metagenome sequencing of chrysophaentin producing Chrysophaeum taylorii.</title>
        <authorList>
            <person name="Davison J."/>
            <person name="Bewley C."/>
        </authorList>
    </citation>
    <scope>NUCLEOTIDE SEQUENCE</scope>
    <source>
        <strain evidence="3">NIES-1699</strain>
    </source>
</reference>
<comment type="caution">
    <text evidence="3">The sequence shown here is derived from an EMBL/GenBank/DDBJ whole genome shotgun (WGS) entry which is preliminary data.</text>
</comment>
<dbReference type="InterPro" id="IPR023394">
    <property type="entry name" value="Sec7_C_sf"/>
</dbReference>
<dbReference type="PANTHER" id="PTHR10663">
    <property type="entry name" value="GUANYL-NUCLEOTIDE EXCHANGE FACTOR"/>
    <property type="match status" value="1"/>
</dbReference>
<organism evidence="3 4">
    <name type="scientific">Chrysophaeum taylorii</name>
    <dbReference type="NCBI Taxonomy" id="2483200"/>
    <lineage>
        <taxon>Eukaryota</taxon>
        <taxon>Sar</taxon>
        <taxon>Stramenopiles</taxon>
        <taxon>Ochrophyta</taxon>
        <taxon>Pelagophyceae</taxon>
        <taxon>Pelagomonadales</taxon>
        <taxon>Pelagomonadaceae</taxon>
        <taxon>Chrysophaeum</taxon>
    </lineage>
</organism>